<name>A0A832WBC4_9EURY</name>
<evidence type="ECO:0000313" key="3">
    <source>
        <dbReference type="Proteomes" id="UP000600774"/>
    </source>
</evidence>
<dbReference type="CDD" id="cd21149">
    <property type="entry name" value="PUA_archaeosine_TGT"/>
    <property type="match status" value="1"/>
</dbReference>
<dbReference type="SUPFAM" id="SSF88697">
    <property type="entry name" value="PUA domain-like"/>
    <property type="match status" value="1"/>
</dbReference>
<evidence type="ECO:0000259" key="1">
    <source>
        <dbReference type="SMART" id="SM00359"/>
    </source>
</evidence>
<dbReference type="Pfam" id="PF01472">
    <property type="entry name" value="PUA"/>
    <property type="match status" value="1"/>
</dbReference>
<dbReference type="SMART" id="SM00359">
    <property type="entry name" value="PUA"/>
    <property type="match status" value="1"/>
</dbReference>
<feature type="domain" description="PUA" evidence="1">
    <location>
        <begin position="81"/>
        <end position="155"/>
    </location>
</feature>
<accession>A0A832WBC4</accession>
<organism evidence="2 3">
    <name type="scientific">Methanosarcina acetivorans</name>
    <dbReference type="NCBI Taxonomy" id="2214"/>
    <lineage>
        <taxon>Archaea</taxon>
        <taxon>Methanobacteriati</taxon>
        <taxon>Methanobacteriota</taxon>
        <taxon>Stenosarchaea group</taxon>
        <taxon>Methanomicrobia</taxon>
        <taxon>Methanosarcinales</taxon>
        <taxon>Methanosarcinaceae</taxon>
        <taxon>Methanosarcina</taxon>
    </lineage>
</organism>
<dbReference type="GeneID" id="1472013"/>
<dbReference type="Pfam" id="PF14810">
    <property type="entry name" value="TGT_C2"/>
    <property type="match status" value="1"/>
</dbReference>
<dbReference type="InterPro" id="IPR036974">
    <property type="entry name" value="PUA_sf"/>
</dbReference>
<dbReference type="InterPro" id="IPR004521">
    <property type="entry name" value="Uncharacterised_CHP00451"/>
</dbReference>
<comment type="caution">
    <text evidence="2">The sequence shown here is derived from an EMBL/GenBank/DDBJ whole genome shotgun (WGS) entry which is preliminary data.</text>
</comment>
<dbReference type="GO" id="GO:0003723">
    <property type="term" value="F:RNA binding"/>
    <property type="evidence" value="ECO:0007669"/>
    <property type="project" value="InterPro"/>
</dbReference>
<dbReference type="InterPro" id="IPR029402">
    <property type="entry name" value="TGT_C2"/>
</dbReference>
<proteinExistence type="predicted"/>
<dbReference type="SUPFAM" id="SSF88802">
    <property type="entry name" value="Pre-PUA domain"/>
    <property type="match status" value="1"/>
</dbReference>
<dbReference type="NCBIfam" id="TIGR00451">
    <property type="entry name" value="unchar_dom_2"/>
    <property type="match status" value="1"/>
</dbReference>
<dbReference type="OMA" id="DYQFGRG"/>
<reference evidence="2" key="1">
    <citation type="journal article" date="2020" name="bioRxiv">
        <title>A rank-normalized archaeal taxonomy based on genome phylogeny resolves widespread incomplete and uneven classifications.</title>
        <authorList>
            <person name="Rinke C."/>
            <person name="Chuvochina M."/>
            <person name="Mussig A.J."/>
            <person name="Chaumeil P.-A."/>
            <person name="Waite D.W."/>
            <person name="Whitman W.B."/>
            <person name="Parks D.H."/>
            <person name="Hugenholtz P."/>
        </authorList>
    </citation>
    <scope>NUCLEOTIDE SEQUENCE</scope>
    <source>
        <strain evidence="2">UBA8876</strain>
    </source>
</reference>
<dbReference type="Gene3D" id="2.30.130.10">
    <property type="entry name" value="PUA domain"/>
    <property type="match status" value="1"/>
</dbReference>
<sequence length="177" mass="19130">MNSNVERLSRVRMIADYQFGKGTGKELFPEGSTFQLSRTKRVRQVFHSGKRIATARAKDGFFTLSIEGAAVVHRLLPGKRLRVAVSEDAAPFVEAGKTAFAKHVIEIDPELRAGEEVLVTDKADRLLATGQLLLSPAEILALDSGAAVDVRTGIASKKKGINLSGPESQPVSHKILI</sequence>
<dbReference type="InterPro" id="IPR002478">
    <property type="entry name" value="PUA"/>
</dbReference>
<dbReference type="RefSeq" id="WP_011020180.1">
    <property type="nucleotide sequence ID" value="NZ_DUJU01000157.1"/>
</dbReference>
<dbReference type="Proteomes" id="UP000600774">
    <property type="component" value="Unassembled WGS sequence"/>
</dbReference>
<dbReference type="Gene3D" id="3.10.450.90">
    <property type="entry name" value="ArcTGT, C2 domain"/>
    <property type="match status" value="1"/>
</dbReference>
<evidence type="ECO:0000313" key="2">
    <source>
        <dbReference type="EMBL" id="HIH95090.1"/>
    </source>
</evidence>
<protein>
    <submittedName>
        <fullName evidence="2">Pseudouridine synthase</fullName>
    </submittedName>
</protein>
<dbReference type="InterPro" id="IPR015947">
    <property type="entry name" value="PUA-like_sf"/>
</dbReference>
<dbReference type="InterPro" id="IPR038250">
    <property type="entry name" value="TGT_C2_sf"/>
</dbReference>
<dbReference type="PROSITE" id="PS50890">
    <property type="entry name" value="PUA"/>
    <property type="match status" value="1"/>
</dbReference>
<gene>
    <name evidence="2" type="ORF">HA338_14080</name>
</gene>
<dbReference type="EMBL" id="DUJU01000157">
    <property type="protein sequence ID" value="HIH95090.1"/>
    <property type="molecule type" value="Genomic_DNA"/>
</dbReference>
<dbReference type="AlphaFoldDB" id="A0A832WBC4"/>